<dbReference type="HOGENOM" id="CLU_1053932_0_0_1"/>
<evidence type="ECO:0000313" key="1">
    <source>
        <dbReference type="EMBL" id="KIK54633.1"/>
    </source>
</evidence>
<proteinExistence type="predicted"/>
<reference evidence="1 2" key="1">
    <citation type="submission" date="2014-04" db="EMBL/GenBank/DDBJ databases">
        <title>Evolutionary Origins and Diversification of the Mycorrhizal Mutualists.</title>
        <authorList>
            <consortium name="DOE Joint Genome Institute"/>
            <consortium name="Mycorrhizal Genomics Consortium"/>
            <person name="Kohler A."/>
            <person name="Kuo A."/>
            <person name="Nagy L.G."/>
            <person name="Floudas D."/>
            <person name="Copeland A."/>
            <person name="Barry K.W."/>
            <person name="Cichocki N."/>
            <person name="Veneault-Fourrey C."/>
            <person name="LaButti K."/>
            <person name="Lindquist E.A."/>
            <person name="Lipzen A."/>
            <person name="Lundell T."/>
            <person name="Morin E."/>
            <person name="Murat C."/>
            <person name="Riley R."/>
            <person name="Ohm R."/>
            <person name="Sun H."/>
            <person name="Tunlid A."/>
            <person name="Henrissat B."/>
            <person name="Grigoriev I.V."/>
            <person name="Hibbett D.S."/>
            <person name="Martin F."/>
        </authorList>
    </citation>
    <scope>NUCLEOTIDE SEQUENCE [LARGE SCALE GENOMIC DNA]</scope>
    <source>
        <strain evidence="1 2">FD-317 M1</strain>
    </source>
</reference>
<dbReference type="OrthoDB" id="19861at2759"/>
<evidence type="ECO:0000313" key="2">
    <source>
        <dbReference type="Proteomes" id="UP000053593"/>
    </source>
</evidence>
<keyword evidence="2" id="KW-1185">Reference proteome</keyword>
<sequence length="264" mass="29221">MPTQHPSYLNQSLGHAFEPSQKFPGRGCSIGEKSFNYSTMAERSLSVANFSDNLGAFGCSKTITGEPINLTGGKGCLFVGNPGIGKSTFLVYVLAKRLSRAQPTLYYDGVVNYFDETGAYTIDLKNNTDYTPFLSFDRCLCLINFDIGPLPPALFKETECLFPVLVSSPKEARCNDSTKYVRVQTIVGKPPSFTEALEVWGLLHSNPVVTARRALLQSAWDIYGPNLRLGPDILEGESAMEHYHKAIENTRKDVKPTSMYRLLI</sequence>
<dbReference type="AlphaFoldDB" id="A0A0D0CI55"/>
<gene>
    <name evidence="1" type="ORF">GYMLUDRAFT_63027</name>
</gene>
<organism evidence="1 2">
    <name type="scientific">Collybiopsis luxurians FD-317 M1</name>
    <dbReference type="NCBI Taxonomy" id="944289"/>
    <lineage>
        <taxon>Eukaryota</taxon>
        <taxon>Fungi</taxon>
        <taxon>Dikarya</taxon>
        <taxon>Basidiomycota</taxon>
        <taxon>Agaricomycotina</taxon>
        <taxon>Agaricomycetes</taxon>
        <taxon>Agaricomycetidae</taxon>
        <taxon>Agaricales</taxon>
        <taxon>Marasmiineae</taxon>
        <taxon>Omphalotaceae</taxon>
        <taxon>Collybiopsis</taxon>
        <taxon>Collybiopsis luxurians</taxon>
    </lineage>
</organism>
<dbReference type="EMBL" id="KN834814">
    <property type="protein sequence ID" value="KIK54633.1"/>
    <property type="molecule type" value="Genomic_DNA"/>
</dbReference>
<accession>A0A0D0CI55</accession>
<name>A0A0D0CI55_9AGAR</name>
<protein>
    <submittedName>
        <fullName evidence="1">Uncharacterized protein</fullName>
    </submittedName>
</protein>
<dbReference type="Proteomes" id="UP000053593">
    <property type="component" value="Unassembled WGS sequence"/>
</dbReference>